<keyword evidence="5" id="KW-0469">Meiosis</keyword>
<keyword evidence="8" id="KW-1185">Reference proteome</keyword>
<evidence type="ECO:0000256" key="5">
    <source>
        <dbReference type="ARBA" id="ARBA00023254"/>
    </source>
</evidence>
<protein>
    <submittedName>
        <fullName evidence="9">TBPIP domain-containing protein</fullName>
    </submittedName>
</protein>
<dbReference type="STRING" id="6313.A0A0K0D964"/>
<dbReference type="InterPro" id="IPR036388">
    <property type="entry name" value="WH-like_DNA-bd_sf"/>
</dbReference>
<evidence type="ECO:0000256" key="3">
    <source>
        <dbReference type="ARBA" id="ARBA00023172"/>
    </source>
</evidence>
<dbReference type="GO" id="GO:0120231">
    <property type="term" value="C:DNA recombinase auxiliary factor complex"/>
    <property type="evidence" value="ECO:0007669"/>
    <property type="project" value="TreeGrafter"/>
</dbReference>
<dbReference type="AlphaFoldDB" id="A0A0K0D964"/>
<dbReference type="PANTHER" id="PTHR15938:SF0">
    <property type="entry name" value="HOMOLOGOUS-PAIRING PROTEIN 2 HOMOLOG"/>
    <property type="match status" value="1"/>
</dbReference>
<evidence type="ECO:0000313" key="8">
    <source>
        <dbReference type="Proteomes" id="UP000035642"/>
    </source>
</evidence>
<organism evidence="8 9">
    <name type="scientific">Angiostrongylus cantonensis</name>
    <name type="common">Rat lungworm</name>
    <dbReference type="NCBI Taxonomy" id="6313"/>
    <lineage>
        <taxon>Eukaryota</taxon>
        <taxon>Metazoa</taxon>
        <taxon>Ecdysozoa</taxon>
        <taxon>Nematoda</taxon>
        <taxon>Chromadorea</taxon>
        <taxon>Rhabditida</taxon>
        <taxon>Rhabditina</taxon>
        <taxon>Rhabditomorpha</taxon>
        <taxon>Strongyloidea</taxon>
        <taxon>Metastrongylidae</taxon>
        <taxon>Angiostrongylus</taxon>
    </lineage>
</organism>
<evidence type="ECO:0000256" key="1">
    <source>
        <dbReference type="ARBA" id="ARBA00004123"/>
    </source>
</evidence>
<name>A0A0K0D964_ANGCA</name>
<evidence type="ECO:0000313" key="9">
    <source>
        <dbReference type="WBParaSite" id="ACAC_0000663701-mRNA-1"/>
    </source>
</evidence>
<dbReference type="GO" id="GO:0010774">
    <property type="term" value="P:meiotic strand invasion involved in reciprocal meiotic recombination"/>
    <property type="evidence" value="ECO:0007669"/>
    <property type="project" value="TreeGrafter"/>
</dbReference>
<comment type="similarity">
    <text evidence="2">Belongs to the HOP2 family.</text>
</comment>
<dbReference type="Pfam" id="PF07106">
    <property type="entry name" value="WHD_TBPIP"/>
    <property type="match status" value="1"/>
</dbReference>
<dbReference type="Proteomes" id="UP000035642">
    <property type="component" value="Unassembled WGS sequence"/>
</dbReference>
<sequence>MSKNDLEQKAFAKITEYMVEQNRPYSATDVYTNLRQEFGKTLVLKVLESCAASGTLKEKMIGKQKIFYANQVSTLGVFLNSVIPFSLEENLEVCDEAAIADFDSQIGRLSEELKSLTAQNKEIQNGIQLSNNILSII</sequence>
<dbReference type="PANTHER" id="PTHR15938">
    <property type="entry name" value="TBP-1 INTERACTING PROTEIN"/>
    <property type="match status" value="1"/>
</dbReference>
<keyword evidence="3" id="KW-0233">DNA recombination</keyword>
<evidence type="ECO:0000256" key="6">
    <source>
        <dbReference type="SAM" id="Coils"/>
    </source>
</evidence>
<dbReference type="Gene3D" id="1.10.10.10">
    <property type="entry name" value="Winged helix-like DNA-binding domain superfamily/Winged helix DNA-binding domain"/>
    <property type="match status" value="1"/>
</dbReference>
<feature type="coiled-coil region" evidence="6">
    <location>
        <begin position="99"/>
        <end position="126"/>
    </location>
</feature>
<dbReference type="GO" id="GO:0120230">
    <property type="term" value="F:recombinase activator activity"/>
    <property type="evidence" value="ECO:0007669"/>
    <property type="project" value="TreeGrafter"/>
</dbReference>
<dbReference type="GO" id="GO:0000794">
    <property type="term" value="C:condensed nuclear chromosome"/>
    <property type="evidence" value="ECO:0007669"/>
    <property type="project" value="TreeGrafter"/>
</dbReference>
<reference evidence="8" key="1">
    <citation type="submission" date="2012-09" db="EMBL/GenBank/DDBJ databases">
        <authorList>
            <person name="Martin A.A."/>
        </authorList>
    </citation>
    <scope>NUCLEOTIDE SEQUENCE</scope>
</reference>
<feature type="domain" description="Homologous-pairing protein 2 winged helix" evidence="7">
    <location>
        <begin position="11"/>
        <end position="70"/>
    </location>
</feature>
<keyword evidence="6" id="KW-0175">Coiled coil</keyword>
<comment type="subcellular location">
    <subcellularLocation>
        <location evidence="1">Nucleus</location>
    </subcellularLocation>
</comment>
<reference evidence="9" key="2">
    <citation type="submission" date="2017-02" db="UniProtKB">
        <authorList>
            <consortium name="WormBaseParasite"/>
        </authorList>
    </citation>
    <scope>IDENTIFICATION</scope>
</reference>
<accession>A0A0K0D964</accession>
<evidence type="ECO:0000256" key="2">
    <source>
        <dbReference type="ARBA" id="ARBA00007922"/>
    </source>
</evidence>
<proteinExistence type="inferred from homology"/>
<dbReference type="InterPro" id="IPR010776">
    <property type="entry name" value="Hop2_WH_dom"/>
</dbReference>
<evidence type="ECO:0000256" key="4">
    <source>
        <dbReference type="ARBA" id="ARBA00023242"/>
    </source>
</evidence>
<dbReference type="GO" id="GO:0007129">
    <property type="term" value="P:homologous chromosome pairing at meiosis"/>
    <property type="evidence" value="ECO:0007669"/>
    <property type="project" value="TreeGrafter"/>
</dbReference>
<dbReference type="GO" id="GO:0000709">
    <property type="term" value="P:meiotic joint molecule formation"/>
    <property type="evidence" value="ECO:0007669"/>
    <property type="project" value="TreeGrafter"/>
</dbReference>
<keyword evidence="4" id="KW-0539">Nucleus</keyword>
<dbReference type="WBParaSite" id="ACAC_0000663701-mRNA-1">
    <property type="protein sequence ID" value="ACAC_0000663701-mRNA-1"/>
    <property type="gene ID" value="ACAC_0000663701"/>
</dbReference>
<dbReference type="GO" id="GO:0003690">
    <property type="term" value="F:double-stranded DNA binding"/>
    <property type="evidence" value="ECO:0007669"/>
    <property type="project" value="TreeGrafter"/>
</dbReference>
<evidence type="ECO:0000259" key="7">
    <source>
        <dbReference type="Pfam" id="PF07106"/>
    </source>
</evidence>